<dbReference type="InterPro" id="IPR050538">
    <property type="entry name" value="MAP_kinase_kinase_kinase"/>
</dbReference>
<dbReference type="PROSITE" id="PS50011">
    <property type="entry name" value="PROTEIN_KINASE_DOM"/>
    <property type="match status" value="1"/>
</dbReference>
<dbReference type="Pfam" id="PF00069">
    <property type="entry name" value="Pkinase"/>
    <property type="match status" value="1"/>
</dbReference>
<dbReference type="Gene3D" id="2.60.40.1610">
    <property type="entry name" value="Domain of unknown function DUF1254"/>
    <property type="match status" value="1"/>
</dbReference>
<accession>A0AB34FUH8</accession>
<dbReference type="EC" id="2.7.11.24" evidence="1"/>
<keyword evidence="10" id="KW-0560">Oxidoreductase</keyword>
<dbReference type="PROSITE" id="PS00108">
    <property type="entry name" value="PROTEIN_KINASE_ST"/>
    <property type="match status" value="1"/>
</dbReference>
<dbReference type="InterPro" id="IPR010621">
    <property type="entry name" value="DUF1214"/>
</dbReference>
<gene>
    <name evidence="10" type="ORF">O9K51_03740</name>
</gene>
<dbReference type="InterPro" id="IPR037049">
    <property type="entry name" value="DUF1214_C_sf"/>
</dbReference>
<evidence type="ECO:0000256" key="1">
    <source>
        <dbReference type="ARBA" id="ARBA00012411"/>
    </source>
</evidence>
<reference evidence="10" key="1">
    <citation type="submission" date="2023-01" db="EMBL/GenBank/DDBJ databases">
        <title>The growth and conidiation of Purpureocillium lavendulum are regulated by nitrogen source and histone H3K14 acetylation.</title>
        <authorList>
            <person name="Tang P."/>
            <person name="Han J."/>
            <person name="Zhang C."/>
            <person name="Tang P."/>
            <person name="Qi F."/>
            <person name="Zhang K."/>
            <person name="Liang L."/>
        </authorList>
    </citation>
    <scope>NUCLEOTIDE SEQUENCE</scope>
    <source>
        <strain evidence="10">YMF1.00683</strain>
    </source>
</reference>
<evidence type="ECO:0000259" key="9">
    <source>
        <dbReference type="PROSITE" id="PS50011"/>
    </source>
</evidence>
<comment type="catalytic activity">
    <reaction evidence="7">
        <text>L-seryl-[protein] + ATP = O-phospho-L-seryl-[protein] + ADP + H(+)</text>
        <dbReference type="Rhea" id="RHEA:17989"/>
        <dbReference type="Rhea" id="RHEA-COMP:9863"/>
        <dbReference type="Rhea" id="RHEA-COMP:11604"/>
        <dbReference type="ChEBI" id="CHEBI:15378"/>
        <dbReference type="ChEBI" id="CHEBI:29999"/>
        <dbReference type="ChEBI" id="CHEBI:30616"/>
        <dbReference type="ChEBI" id="CHEBI:83421"/>
        <dbReference type="ChEBI" id="CHEBI:456216"/>
        <dbReference type="EC" id="2.7.11.24"/>
    </reaction>
    <physiologicalReaction direction="left-to-right" evidence="7">
        <dbReference type="Rhea" id="RHEA:17990"/>
    </physiologicalReaction>
</comment>
<dbReference type="AlphaFoldDB" id="A0AB34FUH8"/>
<protein>
    <recommendedName>
        <fullName evidence="1">mitogen-activated protein kinase</fullName>
        <ecNumber evidence="1">2.7.11.24</ecNumber>
    </recommendedName>
</protein>
<dbReference type="Gene3D" id="1.10.510.10">
    <property type="entry name" value="Transferase(Phosphotransferase) domain 1"/>
    <property type="match status" value="1"/>
</dbReference>
<feature type="domain" description="Protein kinase" evidence="9">
    <location>
        <begin position="103"/>
        <end position="367"/>
    </location>
</feature>
<dbReference type="CDD" id="cd00180">
    <property type="entry name" value="PKc"/>
    <property type="match status" value="1"/>
</dbReference>
<dbReference type="InterPro" id="IPR010679">
    <property type="entry name" value="DUF1254"/>
</dbReference>
<keyword evidence="4" id="KW-0418">Kinase</keyword>
<dbReference type="PANTHER" id="PTHR48016">
    <property type="entry name" value="MAP KINASE KINASE KINASE SSK2-RELATED-RELATED"/>
    <property type="match status" value="1"/>
</dbReference>
<evidence type="ECO:0000256" key="3">
    <source>
        <dbReference type="ARBA" id="ARBA00022741"/>
    </source>
</evidence>
<keyword evidence="2" id="KW-0808">Transferase</keyword>
<evidence type="ECO:0000256" key="4">
    <source>
        <dbReference type="ARBA" id="ARBA00022777"/>
    </source>
</evidence>
<keyword evidence="10" id="KW-0503">Monooxygenase</keyword>
<dbReference type="InterPro" id="IPR037050">
    <property type="entry name" value="DUF1254_sf"/>
</dbReference>
<comment type="caution">
    <text evidence="10">The sequence shown here is derived from an EMBL/GenBank/DDBJ whole genome shotgun (WGS) entry which is preliminary data.</text>
</comment>
<keyword evidence="3 8" id="KW-0547">Nucleotide-binding</keyword>
<sequence length="834" mass="92114">MKSQQHEPDLQTSVSPLMDYYNLQGSIDLGFGGIGCDLYQFEILWHASGADIAKRLTTNAKLRDNPRTALTAEDIDLGPTQLQTPRHGMRTRIHAPASPAPSYRTEESIGAGAFGQVFRVHDLNNGAKMALKVLRAPPMDTAQYTDWYQNLKREVETLSRVKHENIISIIGTENLNTNQPRLFMPLMDGTLESLAAKRECAGYEKDLCNRMTHHMLQALDYLQIHNIIHRDIKPANILYKRTEGAGYRFVLGDFGLCNNTVLAETRGKGTPLFMAPEVFDSTAGGYMQSARSDMWSLFVTIIWTLNLNDFRRAAASLTGSCHSRTAMEKCWRLVWATSHKIPAWQPMCEVDPERRPSAAELLFRHFEGKGLLTPQRRIPWVKVSPPAEEARGKPSTEAEGPAYALGSVVLCLSGALVGLLAASAASADAEPCLSQQCKQNALAFAYQYGYPLYALGEILQPYGETVETNRLHHQEQLAAPGAIGVVRPNVDTVYSLLFVDLSKSDLVFDVPAFDGRYWSQSFFDLYANNVANIGNLGKDKPGKYLVRYTPDNFGVQREGVQGGFKAYINVPTPYGITITRILVRGATGDMEKVHGFQKKLVVSERPRFDSSTIPPFNLSLFRDPAYRPGKTPLEVAILRLTAALATHNQPYVVQDRTWVAALLANAGIAHGRFAQPRGTNLTAATAVANASVAALRATPGFVQDLGNSWTLTQPTGLYGSFYQARYLIGSRGYLAITKEQVLYPSTPTLELGANQSYVIRFSRRPKTVDGGFWSLTAYGSDQFLIPNPIKRYALGDRSNLTFPDGRPLAQGADGPFDILVQPGDVRPPSNWTNK</sequence>
<name>A0AB34FUH8_9HYPO</name>
<dbReference type="SMART" id="SM00220">
    <property type="entry name" value="S_TKc"/>
    <property type="match status" value="1"/>
</dbReference>
<proteinExistence type="predicted"/>
<dbReference type="GO" id="GO:0004497">
    <property type="term" value="F:monooxygenase activity"/>
    <property type="evidence" value="ECO:0007669"/>
    <property type="project" value="UniProtKB-KW"/>
</dbReference>
<dbReference type="GO" id="GO:0004707">
    <property type="term" value="F:MAP kinase activity"/>
    <property type="evidence" value="ECO:0007669"/>
    <property type="project" value="UniProtKB-EC"/>
</dbReference>
<dbReference type="GO" id="GO:0005524">
    <property type="term" value="F:ATP binding"/>
    <property type="evidence" value="ECO:0007669"/>
    <property type="project" value="UniProtKB-UniRule"/>
</dbReference>
<dbReference type="SUPFAM" id="SSF160935">
    <property type="entry name" value="VPA0735-like"/>
    <property type="match status" value="1"/>
</dbReference>
<dbReference type="SUPFAM" id="SSF56112">
    <property type="entry name" value="Protein kinase-like (PK-like)"/>
    <property type="match status" value="1"/>
</dbReference>
<dbReference type="InterPro" id="IPR017441">
    <property type="entry name" value="Protein_kinase_ATP_BS"/>
</dbReference>
<comment type="catalytic activity">
    <reaction evidence="6">
        <text>L-threonyl-[protein] + ATP = O-phospho-L-threonyl-[protein] + ADP + H(+)</text>
        <dbReference type="Rhea" id="RHEA:46608"/>
        <dbReference type="Rhea" id="RHEA-COMP:11060"/>
        <dbReference type="Rhea" id="RHEA-COMP:11605"/>
        <dbReference type="ChEBI" id="CHEBI:15378"/>
        <dbReference type="ChEBI" id="CHEBI:30013"/>
        <dbReference type="ChEBI" id="CHEBI:30616"/>
        <dbReference type="ChEBI" id="CHEBI:61977"/>
        <dbReference type="ChEBI" id="CHEBI:456216"/>
        <dbReference type="EC" id="2.7.11.24"/>
    </reaction>
    <physiologicalReaction direction="left-to-right" evidence="6">
        <dbReference type="Rhea" id="RHEA:46609"/>
    </physiologicalReaction>
</comment>
<organism evidence="10 11">
    <name type="scientific">Purpureocillium lavendulum</name>
    <dbReference type="NCBI Taxonomy" id="1247861"/>
    <lineage>
        <taxon>Eukaryota</taxon>
        <taxon>Fungi</taxon>
        <taxon>Dikarya</taxon>
        <taxon>Ascomycota</taxon>
        <taxon>Pezizomycotina</taxon>
        <taxon>Sordariomycetes</taxon>
        <taxon>Hypocreomycetidae</taxon>
        <taxon>Hypocreales</taxon>
        <taxon>Ophiocordycipitaceae</taxon>
        <taxon>Purpureocillium</taxon>
    </lineage>
</organism>
<evidence type="ECO:0000256" key="5">
    <source>
        <dbReference type="ARBA" id="ARBA00022840"/>
    </source>
</evidence>
<evidence type="ECO:0000256" key="6">
    <source>
        <dbReference type="ARBA" id="ARBA00047919"/>
    </source>
</evidence>
<dbReference type="Gene3D" id="2.60.120.600">
    <property type="entry name" value="Domain of unknown function DUF1214, C-terminal domain"/>
    <property type="match status" value="1"/>
</dbReference>
<evidence type="ECO:0000256" key="2">
    <source>
        <dbReference type="ARBA" id="ARBA00022679"/>
    </source>
</evidence>
<dbReference type="InterPro" id="IPR008271">
    <property type="entry name" value="Ser/Thr_kinase_AS"/>
</dbReference>
<dbReference type="Pfam" id="PF06863">
    <property type="entry name" value="DUF1254"/>
    <property type="match status" value="1"/>
</dbReference>
<dbReference type="Pfam" id="PF06742">
    <property type="entry name" value="DUF1214"/>
    <property type="match status" value="1"/>
</dbReference>
<evidence type="ECO:0000256" key="7">
    <source>
        <dbReference type="ARBA" id="ARBA00048130"/>
    </source>
</evidence>
<dbReference type="InterPro" id="IPR011009">
    <property type="entry name" value="Kinase-like_dom_sf"/>
</dbReference>
<evidence type="ECO:0000313" key="10">
    <source>
        <dbReference type="EMBL" id="KAJ6442565.1"/>
    </source>
</evidence>
<dbReference type="EMBL" id="JAQHRD010000003">
    <property type="protein sequence ID" value="KAJ6442565.1"/>
    <property type="molecule type" value="Genomic_DNA"/>
</dbReference>
<feature type="binding site" evidence="8">
    <location>
        <position position="132"/>
    </location>
    <ligand>
        <name>ATP</name>
        <dbReference type="ChEBI" id="CHEBI:30616"/>
    </ligand>
</feature>
<dbReference type="InterPro" id="IPR000719">
    <property type="entry name" value="Prot_kinase_dom"/>
</dbReference>
<dbReference type="Proteomes" id="UP001163105">
    <property type="component" value="Unassembled WGS sequence"/>
</dbReference>
<dbReference type="PROSITE" id="PS00107">
    <property type="entry name" value="PROTEIN_KINASE_ATP"/>
    <property type="match status" value="1"/>
</dbReference>
<keyword evidence="11" id="KW-1185">Reference proteome</keyword>
<keyword evidence="5 8" id="KW-0067">ATP-binding</keyword>
<evidence type="ECO:0000313" key="11">
    <source>
        <dbReference type="Proteomes" id="UP001163105"/>
    </source>
</evidence>
<dbReference type="PANTHER" id="PTHR48016:SF56">
    <property type="entry name" value="MAPKK KINASE"/>
    <property type="match status" value="1"/>
</dbReference>
<evidence type="ECO:0000256" key="8">
    <source>
        <dbReference type="PROSITE-ProRule" id="PRU10141"/>
    </source>
</evidence>